<dbReference type="eggNOG" id="ENOG5030C6C">
    <property type="taxonomic scope" value="Bacteria"/>
</dbReference>
<proteinExistence type="predicted"/>
<accession>E0U951</accession>
<name>E0U951_GLOV7</name>
<sequence>MHNQDIAQTYLSLKQHSNTRNSNHKEPKSVTKYKLNLREENSSNNSTHLSVPQGVIQDILGYPVIQVIFDEQGNVILDIGDLITYQAVERAIKANVFKILLDAVYMGK</sequence>
<evidence type="ECO:0000313" key="3">
    <source>
        <dbReference type="Proteomes" id="UP000008206"/>
    </source>
</evidence>
<dbReference type="AlphaFoldDB" id="E0U951"/>
<feature type="region of interest" description="Disordered" evidence="1">
    <location>
        <begin position="1"/>
        <end position="30"/>
    </location>
</feature>
<dbReference type="KEGG" id="cyj:Cyan7822_5433"/>
<evidence type="ECO:0000313" key="2">
    <source>
        <dbReference type="EMBL" id="ADN17309.1"/>
    </source>
</evidence>
<keyword evidence="3" id="KW-1185">Reference proteome</keyword>
<dbReference type="Proteomes" id="UP000008206">
    <property type="component" value="Chromosome"/>
</dbReference>
<organism evidence="2 3">
    <name type="scientific">Gloeothece verrucosa (strain PCC 7822)</name>
    <name type="common">Cyanothece sp. (strain PCC 7822)</name>
    <dbReference type="NCBI Taxonomy" id="497965"/>
    <lineage>
        <taxon>Bacteria</taxon>
        <taxon>Bacillati</taxon>
        <taxon>Cyanobacteriota</taxon>
        <taxon>Cyanophyceae</taxon>
        <taxon>Oscillatoriophycideae</taxon>
        <taxon>Chroococcales</taxon>
        <taxon>Aphanothecaceae</taxon>
        <taxon>Gloeothece</taxon>
        <taxon>Gloeothece verrucosa</taxon>
    </lineage>
</organism>
<dbReference type="OrthoDB" id="463452at2"/>
<protein>
    <submittedName>
        <fullName evidence="2">Uncharacterized protein</fullName>
    </submittedName>
</protein>
<gene>
    <name evidence="2" type="ordered locus">Cyan7822_5433</name>
</gene>
<reference evidence="3" key="1">
    <citation type="journal article" date="2011" name="MBio">
        <title>Novel metabolic attributes of the genus Cyanothece, comprising a group of unicellular nitrogen-fixing Cyanobacteria.</title>
        <authorList>
            <person name="Bandyopadhyay A."/>
            <person name="Elvitigala T."/>
            <person name="Welsh E."/>
            <person name="Stockel J."/>
            <person name="Liberton M."/>
            <person name="Min H."/>
            <person name="Sherman L.A."/>
            <person name="Pakrasi H.B."/>
        </authorList>
    </citation>
    <scope>NUCLEOTIDE SEQUENCE [LARGE SCALE GENOMIC DNA]</scope>
    <source>
        <strain evidence="3">PCC 7822</strain>
    </source>
</reference>
<dbReference type="EMBL" id="CP002198">
    <property type="protein sequence ID" value="ADN17309.1"/>
    <property type="molecule type" value="Genomic_DNA"/>
</dbReference>
<dbReference type="RefSeq" id="WP_013325347.1">
    <property type="nucleotide sequence ID" value="NC_014501.1"/>
</dbReference>
<feature type="compositionally biased region" description="Polar residues" evidence="1">
    <location>
        <begin position="1"/>
        <end position="21"/>
    </location>
</feature>
<dbReference type="HOGENOM" id="CLU_2192659_0_0_3"/>
<evidence type="ECO:0000256" key="1">
    <source>
        <dbReference type="SAM" id="MobiDB-lite"/>
    </source>
</evidence>